<dbReference type="Proteomes" id="UP000694844">
    <property type="component" value="Chromosome 2"/>
</dbReference>
<protein>
    <submittedName>
        <fullName evidence="3">Uncharacterized protein LOC111117927</fullName>
    </submittedName>
</protein>
<evidence type="ECO:0000313" key="2">
    <source>
        <dbReference type="Proteomes" id="UP000694844"/>
    </source>
</evidence>
<keyword evidence="1" id="KW-0472">Membrane</keyword>
<keyword evidence="1" id="KW-1133">Transmembrane helix</keyword>
<proteinExistence type="predicted"/>
<gene>
    <name evidence="3" type="primary">LOC111117927</name>
</gene>
<accession>A0A8B8CE36</accession>
<dbReference type="KEGG" id="cvn:111117927"/>
<dbReference type="OrthoDB" id="10467843at2759"/>
<keyword evidence="2" id="KW-1185">Reference proteome</keyword>
<dbReference type="RefSeq" id="XP_022312871.1">
    <property type="nucleotide sequence ID" value="XM_022457163.1"/>
</dbReference>
<keyword evidence="1" id="KW-0812">Transmembrane</keyword>
<organism evidence="2 3">
    <name type="scientific">Crassostrea virginica</name>
    <name type="common">Eastern oyster</name>
    <dbReference type="NCBI Taxonomy" id="6565"/>
    <lineage>
        <taxon>Eukaryota</taxon>
        <taxon>Metazoa</taxon>
        <taxon>Spiralia</taxon>
        <taxon>Lophotrochozoa</taxon>
        <taxon>Mollusca</taxon>
        <taxon>Bivalvia</taxon>
        <taxon>Autobranchia</taxon>
        <taxon>Pteriomorphia</taxon>
        <taxon>Ostreida</taxon>
        <taxon>Ostreoidea</taxon>
        <taxon>Ostreidae</taxon>
        <taxon>Crassostrea</taxon>
    </lineage>
</organism>
<dbReference type="AlphaFoldDB" id="A0A8B8CE36"/>
<reference evidence="3" key="1">
    <citation type="submission" date="2025-08" db="UniProtKB">
        <authorList>
            <consortium name="RefSeq"/>
        </authorList>
    </citation>
    <scope>IDENTIFICATION</scope>
    <source>
        <tissue evidence="3">Whole sample</tissue>
    </source>
</reference>
<dbReference type="GeneID" id="111117927"/>
<sequence>MNDNQMILTLCLGGLVYLSSICFMFWIDVFVMAPRSSKNIEDSLTEIMKYEELANRENSDWIYLCKINLRQEGFTKPYALPNCVFLEKNGIPVFLADLLIFWYWESHCNSAGIKLPKSTREGWNDIYFASNITQKSRIVQFGSKNGVETVKLVHLTTILTHTGFFSLSGLLVICEHEYDTEKVILKEHKSALFGIFSWEEFRVFPRSLSNLAIKALSEVFRRNALFNMKEKQHKREIEEKNKAYTIF</sequence>
<evidence type="ECO:0000256" key="1">
    <source>
        <dbReference type="SAM" id="Phobius"/>
    </source>
</evidence>
<evidence type="ECO:0000313" key="3">
    <source>
        <dbReference type="RefSeq" id="XP_022312871.1"/>
    </source>
</evidence>
<name>A0A8B8CE36_CRAVI</name>
<feature type="transmembrane region" description="Helical" evidence="1">
    <location>
        <begin position="6"/>
        <end position="31"/>
    </location>
</feature>